<organism evidence="2">
    <name type="scientific">Vitis vinifera</name>
    <name type="common">Grape</name>
    <dbReference type="NCBI Taxonomy" id="29760"/>
    <lineage>
        <taxon>Eukaryota</taxon>
        <taxon>Viridiplantae</taxon>
        <taxon>Streptophyta</taxon>
        <taxon>Embryophyta</taxon>
        <taxon>Tracheophyta</taxon>
        <taxon>Spermatophyta</taxon>
        <taxon>Magnoliopsida</taxon>
        <taxon>eudicotyledons</taxon>
        <taxon>Gunneridae</taxon>
        <taxon>Pentapetalae</taxon>
        <taxon>rosids</taxon>
        <taxon>Vitales</taxon>
        <taxon>Vitaceae</taxon>
        <taxon>Viteae</taxon>
        <taxon>Vitis</taxon>
    </lineage>
</organism>
<evidence type="ECO:0000256" key="1">
    <source>
        <dbReference type="SAM" id="MobiDB-lite"/>
    </source>
</evidence>
<protein>
    <submittedName>
        <fullName evidence="2">Uncharacterized protein</fullName>
    </submittedName>
</protein>
<name>A5AFX6_VITVI</name>
<accession>A5AFX6</accession>
<feature type="region of interest" description="Disordered" evidence="1">
    <location>
        <begin position="1"/>
        <end position="21"/>
    </location>
</feature>
<proteinExistence type="predicted"/>
<feature type="non-terminal residue" evidence="2">
    <location>
        <position position="1"/>
    </location>
</feature>
<dbReference type="AlphaFoldDB" id="A5AFX6"/>
<evidence type="ECO:0000313" key="2">
    <source>
        <dbReference type="EMBL" id="CAN60183.1"/>
    </source>
</evidence>
<sequence length="92" mass="10845">WLTRKLSDGPRSKTWKRSTSRSWENTPWRSRTRRKTGTWHSRKFLWGGFSTWQETFTNSISKPISPAPPATTRQLCGRSIIQCNELMSFQEL</sequence>
<feature type="compositionally biased region" description="Basic and acidic residues" evidence="1">
    <location>
        <begin position="1"/>
        <end position="11"/>
    </location>
</feature>
<gene>
    <name evidence="2" type="ORF">VITISV_042689</name>
</gene>
<reference evidence="2" key="1">
    <citation type="journal article" date="2007" name="PLoS ONE">
        <title>The first genome sequence of an elite grapevine cultivar (Pinot noir Vitis vinifera L.): coping with a highly heterozygous genome.</title>
        <authorList>
            <person name="Velasco R."/>
            <person name="Zharkikh A."/>
            <person name="Troggio M."/>
            <person name="Cartwright D.A."/>
            <person name="Cestaro A."/>
            <person name="Pruss D."/>
            <person name="Pindo M."/>
            <person name="FitzGerald L.M."/>
            <person name="Vezzulli S."/>
            <person name="Reid J."/>
            <person name="Malacarne G."/>
            <person name="Iliev D."/>
            <person name="Coppola G."/>
            <person name="Wardell B."/>
            <person name="Micheletti D."/>
            <person name="Macalma T."/>
            <person name="Facci M."/>
            <person name="Mitchell J.T."/>
            <person name="Perazzolli M."/>
            <person name="Eldredge G."/>
            <person name="Gatto P."/>
            <person name="Oyzerski R."/>
            <person name="Moretto M."/>
            <person name="Gutin N."/>
            <person name="Stefanini M."/>
            <person name="Chen Y."/>
            <person name="Segala C."/>
            <person name="Davenport C."/>
            <person name="Dematte L."/>
            <person name="Mraz A."/>
            <person name="Battilana J."/>
            <person name="Stormo K."/>
            <person name="Costa F."/>
            <person name="Tao Q."/>
            <person name="Si-Ammour A."/>
            <person name="Harkins T."/>
            <person name="Lackey A."/>
            <person name="Perbost C."/>
            <person name="Taillon B."/>
            <person name="Stella A."/>
            <person name="Solovyev V."/>
            <person name="Fawcett J.A."/>
            <person name="Sterck L."/>
            <person name="Vandepoele K."/>
            <person name="Grando S.M."/>
            <person name="Toppo S."/>
            <person name="Moser C."/>
            <person name="Lanchbury J."/>
            <person name="Bogden R."/>
            <person name="Skolnick M."/>
            <person name="Sgaramella V."/>
            <person name="Bhatnagar S.K."/>
            <person name="Fontana P."/>
            <person name="Gutin A."/>
            <person name="Van de Peer Y."/>
            <person name="Salamini F."/>
            <person name="Viola R."/>
        </authorList>
    </citation>
    <scope>NUCLEOTIDE SEQUENCE</scope>
</reference>
<dbReference type="EMBL" id="AM425734">
    <property type="protein sequence ID" value="CAN60183.1"/>
    <property type="molecule type" value="Genomic_DNA"/>
</dbReference>